<gene>
    <name evidence="1" type="ORF">AD928_09815</name>
</gene>
<dbReference type="PATRIC" id="fig|178900.5.peg.738"/>
<evidence type="ECO:0000313" key="2">
    <source>
        <dbReference type="Proteomes" id="UP000075473"/>
    </source>
</evidence>
<sequence length="76" mass="8584">MGHNYAKPLTSGQKMERLLTRIPPSWAIRMERATGTALWRAMVHAPEAAEGAWSDTHQDLADALEDAWRRNRTVLA</sequence>
<organism evidence="1 2">
    <name type="scientific">Acetobacter cerevisiae</name>
    <dbReference type="NCBI Taxonomy" id="178900"/>
    <lineage>
        <taxon>Bacteria</taxon>
        <taxon>Pseudomonadati</taxon>
        <taxon>Pseudomonadota</taxon>
        <taxon>Alphaproteobacteria</taxon>
        <taxon>Acetobacterales</taxon>
        <taxon>Acetobacteraceae</taxon>
        <taxon>Acetobacter</taxon>
    </lineage>
</organism>
<evidence type="ECO:0000313" key="1">
    <source>
        <dbReference type="EMBL" id="KXU93098.1"/>
    </source>
</evidence>
<dbReference type="Proteomes" id="UP000075473">
    <property type="component" value="Unassembled WGS sequence"/>
</dbReference>
<protein>
    <submittedName>
        <fullName evidence="1">Uncharacterized protein</fullName>
    </submittedName>
</protein>
<reference evidence="1 2" key="1">
    <citation type="submission" date="2015-06" db="EMBL/GenBank/DDBJ databases">
        <title>Improved classification and identification of acetic acid bacteria using matrix-assisted laser desorption/ionization time-of-flight mass spectrometry; Gluconobacter nephelii and Gluconobacter uchimurae are later heterotypic synonyms of Gluconobacter japonicus and Gluconobacter oxydans, respectively.</title>
        <authorList>
            <person name="Li L."/>
            <person name="Cleenwerck I."/>
            <person name="De Vuyst L."/>
            <person name="Vandamme P."/>
        </authorList>
    </citation>
    <scope>NUCLEOTIDE SEQUENCE [LARGE SCALE GENOMIC DNA]</scope>
    <source>
        <strain evidence="1 2">LMG 1625</strain>
    </source>
</reference>
<accession>A0A149Q6X4</accession>
<proteinExistence type="predicted"/>
<comment type="caution">
    <text evidence="1">The sequence shown here is derived from an EMBL/GenBank/DDBJ whole genome shotgun (WGS) entry which is preliminary data.</text>
</comment>
<name>A0A149Q6X4_9PROT</name>
<dbReference type="AlphaFoldDB" id="A0A149Q6X4"/>
<dbReference type="EMBL" id="LHZA01000150">
    <property type="protein sequence ID" value="KXU93098.1"/>
    <property type="molecule type" value="Genomic_DNA"/>
</dbReference>
<dbReference type="RefSeq" id="WP_062250195.1">
    <property type="nucleotide sequence ID" value="NZ_LHZA01000150.1"/>
</dbReference>